<protein>
    <submittedName>
        <fullName evidence="1">Uncharacterized protein</fullName>
    </submittedName>
</protein>
<organism evidence="1 2">
    <name type="scientific">Platanthera guangdongensis</name>
    <dbReference type="NCBI Taxonomy" id="2320717"/>
    <lineage>
        <taxon>Eukaryota</taxon>
        <taxon>Viridiplantae</taxon>
        <taxon>Streptophyta</taxon>
        <taxon>Embryophyta</taxon>
        <taxon>Tracheophyta</taxon>
        <taxon>Spermatophyta</taxon>
        <taxon>Magnoliopsida</taxon>
        <taxon>Liliopsida</taxon>
        <taxon>Asparagales</taxon>
        <taxon>Orchidaceae</taxon>
        <taxon>Orchidoideae</taxon>
        <taxon>Orchideae</taxon>
        <taxon>Orchidinae</taxon>
        <taxon>Platanthera</taxon>
    </lineage>
</organism>
<dbReference type="Proteomes" id="UP001412067">
    <property type="component" value="Unassembled WGS sequence"/>
</dbReference>
<keyword evidence="2" id="KW-1185">Reference proteome</keyword>
<comment type="caution">
    <text evidence="1">The sequence shown here is derived from an EMBL/GenBank/DDBJ whole genome shotgun (WGS) entry which is preliminary data.</text>
</comment>
<proteinExistence type="predicted"/>
<dbReference type="EMBL" id="JBBWWR010000017">
    <property type="protein sequence ID" value="KAK8945498.1"/>
    <property type="molecule type" value="Genomic_DNA"/>
</dbReference>
<evidence type="ECO:0000313" key="1">
    <source>
        <dbReference type="EMBL" id="KAK8945498.1"/>
    </source>
</evidence>
<gene>
    <name evidence="1" type="ORF">KSP40_PGU012491</name>
</gene>
<accession>A0ABR2LMJ0</accession>
<sequence>MEKSGNRHFLSSRCYFSNFVGQVEKIIDRLLAKEKEKLRECKVLSIFTALRVPQNIPLLYYLVSVYDARKDTFSIGSRELTFSTNDVALIIGLPNNGDNLVMVQKPYAIRTKTTLRKEIAEMDSGSCVVSLNSLLLHVLCNLFFPSSLDYIPQLFEDLSDMEAFKKINWAQAIHSYLMISVRSVRGKLTPTPTSNIYVRPQGSLGYLYGCTQALTVRGEMEDVTEDEKELFFVIDNPISSQVPKGKRSKIADLLPLPLVQKRNHIAFTGWNIVAFRYSMEDLLSTGYIGDCHVDAWAKILEIRREKDDKLCRPFLYVSANLWHKIAIRSPAVFMTTTSFDGVISRAKMPGVLDWKSCHDWAEKMPLFRAEIAYEIFKTFLVDDEFHSLQSVPPIYERGYKMEKRGWSVTYTGKLRLCSGRHFVTQEWKRFFPGYTNFMPMHRSRRGESFCERKASGLLCCSNQHIL</sequence>
<name>A0ABR2LMJ0_9ASPA</name>
<evidence type="ECO:0000313" key="2">
    <source>
        <dbReference type="Proteomes" id="UP001412067"/>
    </source>
</evidence>
<reference evidence="1 2" key="1">
    <citation type="journal article" date="2022" name="Nat. Plants">
        <title>Genomes of leafy and leafless Platanthera orchids illuminate the evolution of mycoheterotrophy.</title>
        <authorList>
            <person name="Li M.H."/>
            <person name="Liu K.W."/>
            <person name="Li Z."/>
            <person name="Lu H.C."/>
            <person name="Ye Q.L."/>
            <person name="Zhang D."/>
            <person name="Wang J.Y."/>
            <person name="Li Y.F."/>
            <person name="Zhong Z.M."/>
            <person name="Liu X."/>
            <person name="Yu X."/>
            <person name="Liu D.K."/>
            <person name="Tu X.D."/>
            <person name="Liu B."/>
            <person name="Hao Y."/>
            <person name="Liao X.Y."/>
            <person name="Jiang Y.T."/>
            <person name="Sun W.H."/>
            <person name="Chen J."/>
            <person name="Chen Y.Q."/>
            <person name="Ai Y."/>
            <person name="Zhai J.W."/>
            <person name="Wu S.S."/>
            <person name="Zhou Z."/>
            <person name="Hsiao Y.Y."/>
            <person name="Wu W.L."/>
            <person name="Chen Y.Y."/>
            <person name="Lin Y.F."/>
            <person name="Hsu J.L."/>
            <person name="Li C.Y."/>
            <person name="Wang Z.W."/>
            <person name="Zhao X."/>
            <person name="Zhong W.Y."/>
            <person name="Ma X.K."/>
            <person name="Ma L."/>
            <person name="Huang J."/>
            <person name="Chen G.Z."/>
            <person name="Huang M.Z."/>
            <person name="Huang L."/>
            <person name="Peng D.H."/>
            <person name="Luo Y.B."/>
            <person name="Zou S.Q."/>
            <person name="Chen S.P."/>
            <person name="Lan S."/>
            <person name="Tsai W.C."/>
            <person name="Van de Peer Y."/>
            <person name="Liu Z.J."/>
        </authorList>
    </citation>
    <scope>NUCLEOTIDE SEQUENCE [LARGE SCALE GENOMIC DNA]</scope>
    <source>
        <strain evidence="1">Lor288</strain>
    </source>
</reference>